<proteinExistence type="predicted"/>
<dbReference type="PANTHER" id="PTHR13833">
    <property type="match status" value="1"/>
</dbReference>
<reference evidence="2" key="1">
    <citation type="journal article" date="2014" name="Science">
        <title>Ancient hybridizations among the ancestral genomes of bread wheat.</title>
        <authorList>
            <consortium name="International Wheat Genome Sequencing Consortium,"/>
            <person name="Marcussen T."/>
            <person name="Sandve S.R."/>
            <person name="Heier L."/>
            <person name="Spannagl M."/>
            <person name="Pfeifer M."/>
            <person name="Jakobsen K.S."/>
            <person name="Wulff B.B."/>
            <person name="Steuernagel B."/>
            <person name="Mayer K.F."/>
            <person name="Olsen O.A."/>
        </authorList>
    </citation>
    <scope>NUCLEOTIDE SEQUENCE [LARGE SCALE GENOMIC DNA]</scope>
    <source>
        <strain evidence="2">cv. AL8/78</strain>
    </source>
</reference>
<reference evidence="1" key="4">
    <citation type="submission" date="2019-03" db="UniProtKB">
        <authorList>
            <consortium name="EnsemblPlants"/>
        </authorList>
    </citation>
    <scope>IDENTIFICATION</scope>
</reference>
<dbReference type="AlphaFoldDB" id="A0A453BB88"/>
<protein>
    <submittedName>
        <fullName evidence="1">Uncharacterized protein</fullName>
    </submittedName>
</protein>
<dbReference type="PANTHER" id="PTHR13833:SF78">
    <property type="entry name" value="POTASSIUM TRANSPORTER"/>
    <property type="match status" value="1"/>
</dbReference>
<dbReference type="STRING" id="200361.A0A453BB88"/>
<accession>A0A453BB88</accession>
<evidence type="ECO:0000313" key="2">
    <source>
        <dbReference type="Proteomes" id="UP000015105"/>
    </source>
</evidence>
<evidence type="ECO:0000313" key="1">
    <source>
        <dbReference type="EnsemblPlants" id="AET2Gv20445000.1"/>
    </source>
</evidence>
<dbReference type="Gramene" id="AET2Gv20445000.1">
    <property type="protein sequence ID" value="AET2Gv20445000.1"/>
    <property type="gene ID" value="AET2Gv20445000"/>
</dbReference>
<reference evidence="1" key="5">
    <citation type="journal article" date="2021" name="G3 (Bethesda)">
        <title>Aegilops tauschii genome assembly Aet v5.0 features greater sequence contiguity and improved annotation.</title>
        <authorList>
            <person name="Wang L."/>
            <person name="Zhu T."/>
            <person name="Rodriguez J.C."/>
            <person name="Deal K.R."/>
            <person name="Dubcovsky J."/>
            <person name="McGuire P.E."/>
            <person name="Lux T."/>
            <person name="Spannagl M."/>
            <person name="Mayer K.F.X."/>
            <person name="Baldrich P."/>
            <person name="Meyers B.C."/>
            <person name="Huo N."/>
            <person name="Gu Y.Q."/>
            <person name="Zhou H."/>
            <person name="Devos K.M."/>
            <person name="Bennetzen J.L."/>
            <person name="Unver T."/>
            <person name="Budak H."/>
            <person name="Gulick P.J."/>
            <person name="Galiba G."/>
            <person name="Kalapos B."/>
            <person name="Nelson D.R."/>
            <person name="Li P."/>
            <person name="You F.M."/>
            <person name="Luo M.C."/>
            <person name="Dvorak J."/>
        </authorList>
    </citation>
    <scope>NUCLEOTIDE SEQUENCE [LARGE SCALE GENOMIC DNA]</scope>
    <source>
        <strain evidence="1">cv. AL8/78</strain>
    </source>
</reference>
<reference evidence="1" key="3">
    <citation type="journal article" date="2017" name="Nature">
        <title>Genome sequence of the progenitor of the wheat D genome Aegilops tauschii.</title>
        <authorList>
            <person name="Luo M.C."/>
            <person name="Gu Y.Q."/>
            <person name="Puiu D."/>
            <person name="Wang H."/>
            <person name="Twardziok S.O."/>
            <person name="Deal K.R."/>
            <person name="Huo N."/>
            <person name="Zhu T."/>
            <person name="Wang L."/>
            <person name="Wang Y."/>
            <person name="McGuire P.E."/>
            <person name="Liu S."/>
            <person name="Long H."/>
            <person name="Ramasamy R.K."/>
            <person name="Rodriguez J.C."/>
            <person name="Van S.L."/>
            <person name="Yuan L."/>
            <person name="Wang Z."/>
            <person name="Xia Z."/>
            <person name="Xiao L."/>
            <person name="Anderson O.D."/>
            <person name="Ouyang S."/>
            <person name="Liang Y."/>
            <person name="Zimin A.V."/>
            <person name="Pertea G."/>
            <person name="Qi P."/>
            <person name="Bennetzen J.L."/>
            <person name="Dai X."/>
            <person name="Dawson M.W."/>
            <person name="Muller H.G."/>
            <person name="Kugler K."/>
            <person name="Rivarola-Duarte L."/>
            <person name="Spannagl M."/>
            <person name="Mayer K.F.X."/>
            <person name="Lu F.H."/>
            <person name="Bevan M.W."/>
            <person name="Leroy P."/>
            <person name="Li P."/>
            <person name="You F.M."/>
            <person name="Sun Q."/>
            <person name="Liu Z."/>
            <person name="Lyons E."/>
            <person name="Wicker T."/>
            <person name="Salzberg S.L."/>
            <person name="Devos K.M."/>
            <person name="Dvorak J."/>
        </authorList>
    </citation>
    <scope>NUCLEOTIDE SEQUENCE [LARGE SCALE GENOMIC DNA]</scope>
    <source>
        <strain evidence="1">cv. AL8/78</strain>
    </source>
</reference>
<reference evidence="2" key="2">
    <citation type="journal article" date="2017" name="Nat. Plants">
        <title>The Aegilops tauschii genome reveals multiple impacts of transposons.</title>
        <authorList>
            <person name="Zhao G."/>
            <person name="Zou C."/>
            <person name="Li K."/>
            <person name="Wang K."/>
            <person name="Li T."/>
            <person name="Gao L."/>
            <person name="Zhang X."/>
            <person name="Wang H."/>
            <person name="Yang Z."/>
            <person name="Liu X."/>
            <person name="Jiang W."/>
            <person name="Mao L."/>
            <person name="Kong X."/>
            <person name="Jiao Y."/>
            <person name="Jia J."/>
        </authorList>
    </citation>
    <scope>NUCLEOTIDE SEQUENCE [LARGE SCALE GENOMIC DNA]</scope>
    <source>
        <strain evidence="2">cv. AL8/78</strain>
    </source>
</reference>
<name>A0A453BB88_AEGTS</name>
<keyword evidence="2" id="KW-1185">Reference proteome</keyword>
<dbReference type="Proteomes" id="UP000015105">
    <property type="component" value="Chromosome 2D"/>
</dbReference>
<organism evidence="1 2">
    <name type="scientific">Aegilops tauschii subsp. strangulata</name>
    <name type="common">Goatgrass</name>
    <dbReference type="NCBI Taxonomy" id="200361"/>
    <lineage>
        <taxon>Eukaryota</taxon>
        <taxon>Viridiplantae</taxon>
        <taxon>Streptophyta</taxon>
        <taxon>Embryophyta</taxon>
        <taxon>Tracheophyta</taxon>
        <taxon>Spermatophyta</taxon>
        <taxon>Magnoliopsida</taxon>
        <taxon>Liliopsida</taxon>
        <taxon>Poales</taxon>
        <taxon>Poaceae</taxon>
        <taxon>BOP clade</taxon>
        <taxon>Pooideae</taxon>
        <taxon>Triticodae</taxon>
        <taxon>Triticeae</taxon>
        <taxon>Triticinae</taxon>
        <taxon>Aegilops</taxon>
    </lineage>
</organism>
<sequence length="55" mass="5987">MCGEQRVEGGYTMETVFDGSKLGIEPYDVEVTQGGELLVMDSTNSNIYQIALPLS</sequence>
<dbReference type="EnsemblPlants" id="AET2Gv20445000.1">
    <property type="protein sequence ID" value="AET2Gv20445000.1"/>
    <property type="gene ID" value="AET2Gv20445000"/>
</dbReference>